<evidence type="ECO:0000259" key="8">
    <source>
        <dbReference type="Pfam" id="PF20467"/>
    </source>
</evidence>
<evidence type="ECO:0000313" key="11">
    <source>
        <dbReference type="Proteomes" id="UP000051217"/>
    </source>
</evidence>
<comment type="catalytic activity">
    <reaction evidence="4">
        <text>a 2'-deoxyadenosine in DNA + S-adenosyl-L-methionine = an N(6)-methyl-2'-deoxyadenosine in DNA + S-adenosyl-L-homocysteine + H(+)</text>
        <dbReference type="Rhea" id="RHEA:15197"/>
        <dbReference type="Rhea" id="RHEA-COMP:12418"/>
        <dbReference type="Rhea" id="RHEA-COMP:12419"/>
        <dbReference type="ChEBI" id="CHEBI:15378"/>
        <dbReference type="ChEBI" id="CHEBI:57856"/>
        <dbReference type="ChEBI" id="CHEBI:59789"/>
        <dbReference type="ChEBI" id="CHEBI:90615"/>
        <dbReference type="ChEBI" id="CHEBI:90616"/>
        <dbReference type="EC" id="2.1.1.72"/>
    </reaction>
</comment>
<evidence type="ECO:0000256" key="3">
    <source>
        <dbReference type="ARBA" id="ARBA00022679"/>
    </source>
</evidence>
<dbReference type="PANTHER" id="PTHR33841">
    <property type="entry name" value="DNA METHYLTRANSFERASE YEEA-RELATED"/>
    <property type="match status" value="1"/>
</dbReference>
<dbReference type="Gene3D" id="3.40.50.150">
    <property type="entry name" value="Vaccinia Virus protein VP39"/>
    <property type="match status" value="1"/>
</dbReference>
<dbReference type="InterPro" id="IPR046817">
    <property type="entry name" value="MmeI_N"/>
</dbReference>
<dbReference type="Pfam" id="PF20473">
    <property type="entry name" value="MmeI_Mtase"/>
    <property type="match status" value="1"/>
</dbReference>
<dbReference type="Pfam" id="PF20467">
    <property type="entry name" value="MmeI_C"/>
    <property type="match status" value="1"/>
</dbReference>
<dbReference type="EMBL" id="AZFI01000086">
    <property type="protein sequence ID" value="KRM26680.1"/>
    <property type="molecule type" value="Genomic_DNA"/>
</dbReference>
<keyword evidence="11" id="KW-1185">Reference proteome</keyword>
<dbReference type="Proteomes" id="UP000051217">
    <property type="component" value="Unassembled WGS sequence"/>
</dbReference>
<feature type="domain" description="MmeI-like target recognition" evidence="7">
    <location>
        <begin position="653"/>
        <end position="856"/>
    </location>
</feature>
<dbReference type="PANTHER" id="PTHR33841:SF1">
    <property type="entry name" value="DNA METHYLTRANSFERASE A"/>
    <property type="match status" value="1"/>
</dbReference>
<dbReference type="InterPro" id="IPR046820">
    <property type="entry name" value="MmeI_TRD"/>
</dbReference>
<dbReference type="SUPFAM" id="SSF53335">
    <property type="entry name" value="S-adenosyl-L-methionine-dependent methyltransferases"/>
    <property type="match status" value="1"/>
</dbReference>
<name>A0ABR5PJE8_9LACO</name>
<evidence type="ECO:0000259" key="6">
    <source>
        <dbReference type="Pfam" id="PF20465"/>
    </source>
</evidence>
<evidence type="ECO:0000256" key="2">
    <source>
        <dbReference type="ARBA" id="ARBA00022603"/>
    </source>
</evidence>
<gene>
    <name evidence="10" type="ORF">FC65_GL002165</name>
</gene>
<protein>
    <recommendedName>
        <fullName evidence="1">site-specific DNA-methyltransferase (adenine-specific)</fullName>
        <ecNumber evidence="1">2.1.1.72</ecNumber>
    </recommendedName>
</protein>
<evidence type="ECO:0000256" key="1">
    <source>
        <dbReference type="ARBA" id="ARBA00011900"/>
    </source>
</evidence>
<evidence type="ECO:0000256" key="4">
    <source>
        <dbReference type="ARBA" id="ARBA00047942"/>
    </source>
</evidence>
<feature type="domain" description="MmeI-like N-terminal" evidence="5">
    <location>
        <begin position="7"/>
        <end position="191"/>
    </location>
</feature>
<dbReference type="InterPro" id="IPR046818">
    <property type="entry name" value="MmeI_C"/>
</dbReference>
<keyword evidence="2" id="KW-0489">Methyltransferase</keyword>
<evidence type="ECO:0000259" key="9">
    <source>
        <dbReference type="Pfam" id="PF20473"/>
    </source>
</evidence>
<proteinExistence type="predicted"/>
<dbReference type="InterPro" id="IPR029063">
    <property type="entry name" value="SAM-dependent_MTases_sf"/>
</dbReference>
<evidence type="ECO:0000259" key="7">
    <source>
        <dbReference type="Pfam" id="PF20466"/>
    </source>
</evidence>
<dbReference type="InterPro" id="IPR050953">
    <property type="entry name" value="N4_N6_ade-DNA_methylase"/>
</dbReference>
<sequence length="938" mass="108050">MPTRKQAAQAFVKTWSDSSKGREDADRQSFWNDLLQRVYGITNYYNYIEYEKDVQVQADGKITTRRIDGYIPSTKVMIEMKGKNVNDLSKPIKQSGGDELTPYEQAKRYANHLPNSEQPRWIIVSNFSEFDIHDMEDPLGDPEIIRLEDLPQKVKVLEFLVNVDQQKIINEKKLSVDAGNLVAKVYDELTKAYAAGRGVDIDDPKIQQSLNMLIVRLVFLMYADDSNLFARDNFFQNFIERREPQDIRRGLIELFKVLDQPEEERDPYLSDEFNQFAYVNGGMFSNENIVIPQFTDELKRLIVEDAGAGFDWSDISPTIFGAVFESTLNPETRRSGGMHYTSIENIHKVIDPLFLNDLHEEFDKIQNMGNSNQRTNRAREFRQKLGKLAFFDPACGSGNFLTETYLSLRKMENECLRIIVGENPTLVTSTEYNPLVKIQNFYGIEINDFAVAVARTAMWIAESQMWEQTKDITYANQNFLPLDSNDSIYEGNALQMKWDDIIKPYELNYIMGNPPFVGYKYQNKSQKEDIKHIYRDENNKPFKSTKKIDYVACWFFKAAEFIKGSTTKVSFVSTNSITQGDLVYNIWAPLIKLFSVNILFAYRTFIWNNEAKNKANVHVVIIGFNSGVSSDSKIIYDPNPKMVKHINPYLLDAPTVMVRSQTDPISATKSMNIGCLASDGGNLIIDESEIEDFKKNDPLSVKYIKRVMGGVDLLRNGVRYCLWLQNVKPGELKKMPMVINRLKRVKEHRLKSSKDQTREMANVPYLFQEIRLPGNDYLAIPATSSERRDYIPMKLLSKDVIPLFPLSTIPNSTLYDLGILESSTHMAWMRIVAGRLKSDYRYSSKVVYNTFPWPNINVKQKFEIKRTAQGILDARNNYPESSLADLYDPLEMPIDLRKAHQSNDRAVLKSYGLKPTTTEAEVVQQLFKMYEKLTKQEN</sequence>
<evidence type="ECO:0000313" key="10">
    <source>
        <dbReference type="EMBL" id="KRM26680.1"/>
    </source>
</evidence>
<feature type="domain" description="MmeI-like DNA-methyltransferase" evidence="9">
    <location>
        <begin position="372"/>
        <end position="636"/>
    </location>
</feature>
<dbReference type="PRINTS" id="PR00507">
    <property type="entry name" value="N12N6MTFRASE"/>
</dbReference>
<feature type="domain" description="MmeI-like C-terminal" evidence="8">
    <location>
        <begin position="858"/>
        <end position="935"/>
    </location>
</feature>
<keyword evidence="3" id="KW-0808">Transferase</keyword>
<organism evidence="10 11">
    <name type="scientific">Ligilactobacillus acidipiscis DSM 15836</name>
    <dbReference type="NCBI Taxonomy" id="1423716"/>
    <lineage>
        <taxon>Bacteria</taxon>
        <taxon>Bacillati</taxon>
        <taxon>Bacillota</taxon>
        <taxon>Bacilli</taxon>
        <taxon>Lactobacillales</taxon>
        <taxon>Lactobacillaceae</taxon>
        <taxon>Ligilactobacillus</taxon>
    </lineage>
</organism>
<dbReference type="Pfam" id="PF20464">
    <property type="entry name" value="MmeI_N"/>
    <property type="match status" value="1"/>
</dbReference>
<comment type="caution">
    <text evidence="10">The sequence shown here is derived from an EMBL/GenBank/DDBJ whole genome shotgun (WGS) entry which is preliminary data.</text>
</comment>
<evidence type="ECO:0000259" key="5">
    <source>
        <dbReference type="Pfam" id="PF20464"/>
    </source>
</evidence>
<accession>A0ABR5PJE8</accession>
<dbReference type="RefSeq" id="WP_056972040.1">
    <property type="nucleotide sequence ID" value="NZ_AZFI01000086.1"/>
</dbReference>
<feature type="domain" description="MmeI-like helicase spacer" evidence="6">
    <location>
        <begin position="209"/>
        <end position="284"/>
    </location>
</feature>
<dbReference type="InterPro" id="IPR046819">
    <property type="entry name" value="MmeI_hel"/>
</dbReference>
<dbReference type="Pfam" id="PF20465">
    <property type="entry name" value="MmeI_hel"/>
    <property type="match status" value="1"/>
</dbReference>
<dbReference type="EC" id="2.1.1.72" evidence="1"/>
<dbReference type="Pfam" id="PF20466">
    <property type="entry name" value="MmeI_TRD"/>
    <property type="match status" value="1"/>
</dbReference>
<dbReference type="InterPro" id="IPR046816">
    <property type="entry name" value="MmeI_Mtase"/>
</dbReference>
<reference evidence="10 11" key="1">
    <citation type="journal article" date="2015" name="Genome Announc.">
        <title>Expanding the biotechnology potential of lactobacilli through comparative genomics of 213 strains and associated genera.</title>
        <authorList>
            <person name="Sun Z."/>
            <person name="Harris H.M."/>
            <person name="McCann A."/>
            <person name="Guo C."/>
            <person name="Argimon S."/>
            <person name="Zhang W."/>
            <person name="Yang X."/>
            <person name="Jeffery I.B."/>
            <person name="Cooney J.C."/>
            <person name="Kagawa T.F."/>
            <person name="Liu W."/>
            <person name="Song Y."/>
            <person name="Salvetti E."/>
            <person name="Wrobel A."/>
            <person name="Rasinkangas P."/>
            <person name="Parkhill J."/>
            <person name="Rea M.C."/>
            <person name="O'Sullivan O."/>
            <person name="Ritari J."/>
            <person name="Douillard F.P."/>
            <person name="Paul Ross R."/>
            <person name="Yang R."/>
            <person name="Briner A.E."/>
            <person name="Felis G.E."/>
            <person name="de Vos W.M."/>
            <person name="Barrangou R."/>
            <person name="Klaenhammer T.R."/>
            <person name="Caufield P.W."/>
            <person name="Cui Y."/>
            <person name="Zhang H."/>
            <person name="O'Toole P.W."/>
        </authorList>
    </citation>
    <scope>NUCLEOTIDE SEQUENCE [LARGE SCALE GENOMIC DNA]</scope>
    <source>
        <strain evidence="10 11">DSM 15836</strain>
    </source>
</reference>